<evidence type="ECO:0000313" key="3">
    <source>
        <dbReference type="Proteomes" id="UP001497482"/>
    </source>
</evidence>
<dbReference type="AlphaFoldDB" id="A0AAV2JH11"/>
<dbReference type="Proteomes" id="UP001497482">
    <property type="component" value="Chromosome 13"/>
</dbReference>
<dbReference type="EMBL" id="OZ035835">
    <property type="protein sequence ID" value="CAL1576770.1"/>
    <property type="molecule type" value="Genomic_DNA"/>
</dbReference>
<feature type="compositionally biased region" description="Polar residues" evidence="1">
    <location>
        <begin position="68"/>
        <end position="81"/>
    </location>
</feature>
<protein>
    <recommendedName>
        <fullName evidence="4">Homeobox domain-containing protein</fullName>
    </recommendedName>
</protein>
<proteinExistence type="predicted"/>
<feature type="region of interest" description="Disordered" evidence="1">
    <location>
        <begin position="58"/>
        <end position="87"/>
    </location>
</feature>
<organism evidence="2 3">
    <name type="scientific">Knipowitschia caucasica</name>
    <name type="common">Caucasian dwarf goby</name>
    <name type="synonym">Pomatoschistus caucasicus</name>
    <dbReference type="NCBI Taxonomy" id="637954"/>
    <lineage>
        <taxon>Eukaryota</taxon>
        <taxon>Metazoa</taxon>
        <taxon>Chordata</taxon>
        <taxon>Craniata</taxon>
        <taxon>Vertebrata</taxon>
        <taxon>Euteleostomi</taxon>
        <taxon>Actinopterygii</taxon>
        <taxon>Neopterygii</taxon>
        <taxon>Teleostei</taxon>
        <taxon>Neoteleostei</taxon>
        <taxon>Acanthomorphata</taxon>
        <taxon>Gobiaria</taxon>
        <taxon>Gobiiformes</taxon>
        <taxon>Gobioidei</taxon>
        <taxon>Gobiidae</taxon>
        <taxon>Gobiinae</taxon>
        <taxon>Knipowitschia</taxon>
    </lineage>
</organism>
<reference evidence="2 3" key="1">
    <citation type="submission" date="2024-04" db="EMBL/GenBank/DDBJ databases">
        <authorList>
            <person name="Waldvogel A.-M."/>
            <person name="Schoenle A."/>
        </authorList>
    </citation>
    <scope>NUCLEOTIDE SEQUENCE [LARGE SCALE GENOMIC DNA]</scope>
</reference>
<sequence>MYILTKCGVGEVRDPSFNPLQLKSKPFPFLLQVWFQNRRARTLKCKGAKKSLWQPDSPVQVQVPDSHLTPNLPQRAPTTPAQCPPPSFIKEERPNPCYFTQATPKYSTPVYSQRTPPSYQGYWSAP</sequence>
<evidence type="ECO:0000313" key="2">
    <source>
        <dbReference type="EMBL" id="CAL1576770.1"/>
    </source>
</evidence>
<keyword evidence="3" id="KW-1185">Reference proteome</keyword>
<name>A0AAV2JH11_KNICA</name>
<accession>A0AAV2JH11</accession>
<evidence type="ECO:0008006" key="4">
    <source>
        <dbReference type="Google" id="ProtNLM"/>
    </source>
</evidence>
<evidence type="ECO:0000256" key="1">
    <source>
        <dbReference type="SAM" id="MobiDB-lite"/>
    </source>
</evidence>
<gene>
    <name evidence="2" type="ORF">KC01_LOCUS8174</name>
</gene>